<dbReference type="Pfam" id="PF02458">
    <property type="entry name" value="Transferase"/>
    <property type="match status" value="1"/>
</dbReference>
<keyword evidence="5" id="KW-1185">Reference proteome</keyword>
<comment type="caution">
    <text evidence="4">The sequence shown here is derived from an EMBL/GenBank/DDBJ whole genome shotgun (WGS) entry which is preliminary data.</text>
</comment>
<dbReference type="InterPro" id="IPR023213">
    <property type="entry name" value="CAT-like_dom_sf"/>
</dbReference>
<accession>A0A9Q0FGP6</accession>
<dbReference type="PANTHER" id="PTHR31623">
    <property type="entry name" value="F21J9.9"/>
    <property type="match status" value="1"/>
</dbReference>
<dbReference type="EMBL" id="JAKUCV010005449">
    <property type="protein sequence ID" value="KAJ4831153.1"/>
    <property type="molecule type" value="Genomic_DNA"/>
</dbReference>
<dbReference type="OrthoDB" id="1932220at2759"/>
<name>A0A9Q0FGP6_9ROSI</name>
<keyword evidence="2" id="KW-0808">Transferase</keyword>
<evidence type="ECO:0000313" key="4">
    <source>
        <dbReference type="EMBL" id="KAJ4831153.1"/>
    </source>
</evidence>
<evidence type="ECO:0000313" key="5">
    <source>
        <dbReference type="Proteomes" id="UP001141552"/>
    </source>
</evidence>
<gene>
    <name evidence="4" type="ORF">Tsubulata_000696</name>
</gene>
<evidence type="ECO:0000256" key="3">
    <source>
        <dbReference type="ARBA" id="ARBA00023315"/>
    </source>
</evidence>
<evidence type="ECO:0000256" key="1">
    <source>
        <dbReference type="ARBA" id="ARBA00009861"/>
    </source>
</evidence>
<keyword evidence="3" id="KW-0012">Acyltransferase</keyword>
<dbReference type="GO" id="GO:0016746">
    <property type="term" value="F:acyltransferase activity"/>
    <property type="evidence" value="ECO:0007669"/>
    <property type="project" value="UniProtKB-KW"/>
</dbReference>
<comment type="similarity">
    <text evidence="1">Belongs to the plant acyltransferase family.</text>
</comment>
<evidence type="ECO:0000256" key="2">
    <source>
        <dbReference type="ARBA" id="ARBA00022679"/>
    </source>
</evidence>
<dbReference type="Gene3D" id="3.30.559.10">
    <property type="entry name" value="Chloramphenicol acetyltransferase-like domain"/>
    <property type="match status" value="2"/>
</dbReference>
<reference evidence="4" key="2">
    <citation type="journal article" date="2023" name="Plants (Basel)">
        <title>Annotation of the Turnera subulata (Passifloraceae) Draft Genome Reveals the S-Locus Evolved after the Divergence of Turneroideae from Passifloroideae in a Stepwise Manner.</title>
        <authorList>
            <person name="Henning P.M."/>
            <person name="Roalson E.H."/>
            <person name="Mir W."/>
            <person name="McCubbin A.G."/>
            <person name="Shore J.S."/>
        </authorList>
    </citation>
    <scope>NUCLEOTIDE SEQUENCE</scope>
    <source>
        <strain evidence="4">F60SS</strain>
    </source>
</reference>
<dbReference type="AlphaFoldDB" id="A0A9Q0FGP6"/>
<organism evidence="4 5">
    <name type="scientific">Turnera subulata</name>
    <dbReference type="NCBI Taxonomy" id="218843"/>
    <lineage>
        <taxon>Eukaryota</taxon>
        <taxon>Viridiplantae</taxon>
        <taxon>Streptophyta</taxon>
        <taxon>Embryophyta</taxon>
        <taxon>Tracheophyta</taxon>
        <taxon>Spermatophyta</taxon>
        <taxon>Magnoliopsida</taxon>
        <taxon>eudicotyledons</taxon>
        <taxon>Gunneridae</taxon>
        <taxon>Pentapetalae</taxon>
        <taxon>rosids</taxon>
        <taxon>fabids</taxon>
        <taxon>Malpighiales</taxon>
        <taxon>Passifloraceae</taxon>
        <taxon>Turnera</taxon>
    </lineage>
</organism>
<proteinExistence type="inferred from homology"/>
<dbReference type="PANTHER" id="PTHR31623:SF17">
    <property type="entry name" value="F21J9.9"/>
    <property type="match status" value="1"/>
</dbReference>
<dbReference type="Proteomes" id="UP001141552">
    <property type="component" value="Unassembled WGS sequence"/>
</dbReference>
<reference evidence="4" key="1">
    <citation type="submission" date="2022-02" db="EMBL/GenBank/DDBJ databases">
        <authorList>
            <person name="Henning P.M."/>
            <person name="McCubbin A.G."/>
            <person name="Shore J.S."/>
        </authorList>
    </citation>
    <scope>NUCLEOTIDE SEQUENCE</scope>
    <source>
        <strain evidence="4">F60SS</strain>
        <tissue evidence="4">Leaves</tissue>
    </source>
</reference>
<sequence length="148" mass="16632">MNKSRHGRARRSLLSIAVSMPKKTTLPIPGNSWGNILTRAIARFSPDDDVYDRCNLQLRDLAGKVHHAIESTDTDSYNSSSLCRFPVYEADHGWGKPCWVNIPMSQKLRNVIFLMDTFDGDGVEALVTLDQSGMHIFEQDPQIIPFLG</sequence>
<protein>
    <submittedName>
        <fullName evidence="4">Uncharacterized protein</fullName>
    </submittedName>
</protein>